<feature type="transmembrane region" description="Helical" evidence="7">
    <location>
        <begin position="77"/>
        <end position="99"/>
    </location>
</feature>
<reference evidence="10 11" key="1">
    <citation type="journal article" date="2015" name="Nature">
        <title>rRNA introns, odd ribosomes, and small enigmatic genomes across a large radiation of phyla.</title>
        <authorList>
            <person name="Brown C.T."/>
            <person name="Hug L.A."/>
            <person name="Thomas B.C."/>
            <person name="Sharon I."/>
            <person name="Castelle C.J."/>
            <person name="Singh A."/>
            <person name="Wilkins M.J."/>
            <person name="Williams K.H."/>
            <person name="Banfield J.F."/>
        </authorList>
    </citation>
    <scope>NUCLEOTIDE SEQUENCE [LARGE SCALE GENOMIC DNA]</scope>
</reference>
<evidence type="ECO:0000256" key="6">
    <source>
        <dbReference type="ARBA" id="ARBA00023136"/>
    </source>
</evidence>
<keyword evidence="3" id="KW-1003">Cell membrane</keyword>
<feature type="transmembrane region" description="Helical" evidence="7">
    <location>
        <begin position="6"/>
        <end position="27"/>
    </location>
</feature>
<feature type="transmembrane region" description="Helical" evidence="7">
    <location>
        <begin position="105"/>
        <end position="124"/>
    </location>
</feature>
<dbReference type="GO" id="GO:0006465">
    <property type="term" value="P:signal peptide processing"/>
    <property type="evidence" value="ECO:0007669"/>
    <property type="project" value="TreeGrafter"/>
</dbReference>
<feature type="transmembrane region" description="Helical" evidence="7">
    <location>
        <begin position="162"/>
        <end position="186"/>
    </location>
</feature>
<dbReference type="AlphaFoldDB" id="A0A0G0WV51"/>
<feature type="transmembrane region" description="Helical" evidence="7">
    <location>
        <begin position="243"/>
        <end position="263"/>
    </location>
</feature>
<sequence>MTSILLIIFSILGLIIGSFLNVVILRFNTNKTLGGRSGCMACEKELNWYELIPVFSFFALQGRCSGCQTKISVQYPLVELATGVIFGVLFCKFSTLFYADTLMFAFTYAYYAIVFSLLLVITVYDIKHKIIPDLLVFIFGVFAFAGIFFFDNTITSGVFSPHIPTISQFLGSFVVAIPFALLWLVSGGRWMGLGDAKLAVPLGFLLGFAKVLSGAVLAFWAGAIVGLALIATKKLHGMKSEIPFAPFLALGAFIAFVLDLNIFGVF</sequence>
<feature type="transmembrane region" description="Helical" evidence="7">
    <location>
        <begin position="131"/>
        <end position="150"/>
    </location>
</feature>
<dbReference type="Pfam" id="PF06750">
    <property type="entry name" value="A24_N_bact"/>
    <property type="match status" value="1"/>
</dbReference>
<accession>A0A0G0WV51</accession>
<evidence type="ECO:0000313" key="10">
    <source>
        <dbReference type="EMBL" id="KKR79277.1"/>
    </source>
</evidence>
<evidence type="ECO:0000313" key="11">
    <source>
        <dbReference type="Proteomes" id="UP000034749"/>
    </source>
</evidence>
<dbReference type="Proteomes" id="UP000034749">
    <property type="component" value="Unassembled WGS sequence"/>
</dbReference>
<dbReference type="InterPro" id="IPR050882">
    <property type="entry name" value="Prepilin_peptidase/N-MTase"/>
</dbReference>
<protein>
    <submittedName>
        <fullName evidence="10">Prepilin peptidase</fullName>
    </submittedName>
</protein>
<evidence type="ECO:0000256" key="4">
    <source>
        <dbReference type="ARBA" id="ARBA00022692"/>
    </source>
</evidence>
<dbReference type="EMBL" id="LBZW01000013">
    <property type="protein sequence ID" value="KKR79277.1"/>
    <property type="molecule type" value="Genomic_DNA"/>
</dbReference>
<dbReference type="GO" id="GO:0004190">
    <property type="term" value="F:aspartic-type endopeptidase activity"/>
    <property type="evidence" value="ECO:0007669"/>
    <property type="project" value="InterPro"/>
</dbReference>
<evidence type="ECO:0000256" key="1">
    <source>
        <dbReference type="ARBA" id="ARBA00004651"/>
    </source>
</evidence>
<feature type="domain" description="Prepilin type IV endopeptidase peptidase" evidence="8">
    <location>
        <begin position="113"/>
        <end position="227"/>
    </location>
</feature>
<evidence type="ECO:0000256" key="3">
    <source>
        <dbReference type="ARBA" id="ARBA00022475"/>
    </source>
</evidence>
<gene>
    <name evidence="10" type="ORF">UU24_C0013G0009</name>
</gene>
<proteinExistence type="inferred from homology"/>
<dbReference type="PANTHER" id="PTHR30487:SF0">
    <property type="entry name" value="PREPILIN LEADER PEPTIDASE_N-METHYLTRANSFERASE-RELATED"/>
    <property type="match status" value="1"/>
</dbReference>
<organism evidence="10 11">
    <name type="scientific">Candidatus Nomurabacteria bacterium GW2011_GWA2_40_9</name>
    <dbReference type="NCBI Taxonomy" id="1618734"/>
    <lineage>
        <taxon>Bacteria</taxon>
        <taxon>Candidatus Nomuraibacteriota</taxon>
    </lineage>
</organism>
<keyword evidence="5 7" id="KW-1133">Transmembrane helix</keyword>
<evidence type="ECO:0000256" key="7">
    <source>
        <dbReference type="SAM" id="Phobius"/>
    </source>
</evidence>
<dbReference type="GO" id="GO:0005886">
    <property type="term" value="C:plasma membrane"/>
    <property type="evidence" value="ECO:0007669"/>
    <property type="project" value="UniProtKB-SubCell"/>
</dbReference>
<evidence type="ECO:0000256" key="5">
    <source>
        <dbReference type="ARBA" id="ARBA00022989"/>
    </source>
</evidence>
<name>A0A0G0WV51_9BACT</name>
<dbReference type="InterPro" id="IPR000045">
    <property type="entry name" value="Prepilin_IV_endopep_pep"/>
</dbReference>
<dbReference type="Gene3D" id="1.20.120.1220">
    <property type="match status" value="1"/>
</dbReference>
<feature type="domain" description="Prepilin peptidase A24 N-terminal" evidence="9">
    <location>
        <begin position="11"/>
        <end position="93"/>
    </location>
</feature>
<dbReference type="PANTHER" id="PTHR30487">
    <property type="entry name" value="TYPE 4 PREPILIN-LIKE PROTEINS LEADER PEPTIDE-PROCESSING ENZYME"/>
    <property type="match status" value="1"/>
</dbReference>
<keyword evidence="4 7" id="KW-0812">Transmembrane</keyword>
<comment type="caution">
    <text evidence="10">The sequence shown here is derived from an EMBL/GenBank/DDBJ whole genome shotgun (WGS) entry which is preliminary data.</text>
</comment>
<evidence type="ECO:0000259" key="9">
    <source>
        <dbReference type="Pfam" id="PF06750"/>
    </source>
</evidence>
<dbReference type="InterPro" id="IPR010627">
    <property type="entry name" value="Prepilin_pept_A24_N"/>
</dbReference>
<keyword evidence="6 7" id="KW-0472">Membrane</keyword>
<evidence type="ECO:0000256" key="2">
    <source>
        <dbReference type="ARBA" id="ARBA00005801"/>
    </source>
</evidence>
<comment type="subcellular location">
    <subcellularLocation>
        <location evidence="1">Cell membrane</location>
        <topology evidence="1">Multi-pass membrane protein</topology>
    </subcellularLocation>
</comment>
<dbReference type="Pfam" id="PF01478">
    <property type="entry name" value="Peptidase_A24"/>
    <property type="match status" value="1"/>
</dbReference>
<evidence type="ECO:0000259" key="8">
    <source>
        <dbReference type="Pfam" id="PF01478"/>
    </source>
</evidence>
<feature type="transmembrane region" description="Helical" evidence="7">
    <location>
        <begin position="198"/>
        <end position="231"/>
    </location>
</feature>
<comment type="similarity">
    <text evidence="2">Belongs to the peptidase A24 family.</text>
</comment>
<dbReference type="PATRIC" id="fig|1618734.3.peg.398"/>